<proteinExistence type="predicted"/>
<comment type="caution">
    <text evidence="2">The sequence shown here is derived from an EMBL/GenBank/DDBJ whole genome shotgun (WGS) entry which is preliminary data.</text>
</comment>
<dbReference type="EMBL" id="CAJMXA010001280">
    <property type="protein sequence ID" value="CAE6457126.1"/>
    <property type="molecule type" value="Genomic_DNA"/>
</dbReference>
<dbReference type="AlphaFoldDB" id="A0A8H3GJF5"/>
<dbReference type="Gene3D" id="1.25.10.10">
    <property type="entry name" value="Leucine-rich Repeat Variant"/>
    <property type="match status" value="2"/>
</dbReference>
<organism evidence="2 3">
    <name type="scientific">Rhizoctonia solani</name>
    <dbReference type="NCBI Taxonomy" id="456999"/>
    <lineage>
        <taxon>Eukaryota</taxon>
        <taxon>Fungi</taxon>
        <taxon>Dikarya</taxon>
        <taxon>Basidiomycota</taxon>
        <taxon>Agaricomycotina</taxon>
        <taxon>Agaricomycetes</taxon>
        <taxon>Cantharellales</taxon>
        <taxon>Ceratobasidiaceae</taxon>
        <taxon>Rhizoctonia</taxon>
    </lineage>
</organism>
<evidence type="ECO:0000256" key="1">
    <source>
        <dbReference type="SAM" id="MobiDB-lite"/>
    </source>
</evidence>
<sequence>MPHTLKDSDTRLLLEYLDKIYASPPDNETLKEALELLKGMIETAEEFPQDEDDEEKVESEKDEVRARIMAMKQFIFTQKPDLLEHLLKFPDDEDENVDEYTFTGKAELLAEILKGYSPLKAAIIPLIDQLLVSLFREDLDDSPTHRAWVLIARYPIAALLRPDPEAQDAHAAALKAFTAKIKSFSNILTLELKTKDMDEKLRQEQKALTYGLRNVIETPLALDAIISFIDSGALDALLTVIARGPLSPADAVITQNTSVDDACTALYQLMDNAKPEVLAEALIDRQAVGSLLKHMSYICHHSDILWASDILRSLVILAKSSEALLQQIVAEARSMVNADPKELGPGAPIVLWKLLDSASDNDIEDFPAVTKSNKYVPFFLAAIEPGANDIVLDAVGEALAARINQPGRQLLKGISTPEQVEKITQLIEYACTQSAPDISPSMRVLRELVLPSSDEDTGGWIDPEEEFRRANKQFWGTFAETIKTRLDAACALAPEVTTHEARDMVITEPSEVGLAHMKNVRVLVQLVEEQYTTMALLPDLAEYLQTLLLNASPLSRRAGLELLTAMARDSSLSKEFAFVPDLIEGYKFAVAYMLSDPRKLIRAMSLEWLNRLTRYRHPEAEDFSRYKPGVDFVLGVVTEDILVETLKGTSDEVKVAAEIIQSMASRSTGTEVSDRLKKNKELVGALWNGVFWDEEKAPQGQDQDISEGVFLYGNIESSSASALSALLDPLADLDNIKEHVAPHIAGLGDKDWYEFHNIVEKFPEVASLAILKPETQVLSITSKMTTETEQVPFAMQLLRELSQGTILAKVHIGQSNDVYAALVKVLQGEDESAKSLVLLNLESLLSGSTVSKLRFMDEGGIKALLDVVVSDTDEIHSRYALATLETFLENFPEGVQAAVDVGAVPIFKSKHNPDSYFDSAGGALKNIESQKDTPPIDRIEFTPEAYAELGKKLPDPVVLERLTKNFESSMDEKQLGIAGGLAPVLTDLLRSSSDPKPVLKALKALLVIDGQGWQGFKVVQRTGFQCNLPELLKSLMESEDEETRELLGAVREGIVQHEDTLGQGGNEGDDDDDKDEGNGEIDEEEGHDKDEDTEDPTSDAEP</sequence>
<name>A0A8H3GJF5_9AGAM</name>
<gene>
    <name evidence="2" type="ORF">RDB_LOCUS57135</name>
</gene>
<protein>
    <submittedName>
        <fullName evidence="2">Uncharacterized protein</fullName>
    </submittedName>
</protein>
<dbReference type="InterPro" id="IPR011989">
    <property type="entry name" value="ARM-like"/>
</dbReference>
<dbReference type="SUPFAM" id="SSF48371">
    <property type="entry name" value="ARM repeat"/>
    <property type="match status" value="1"/>
</dbReference>
<feature type="compositionally biased region" description="Acidic residues" evidence="1">
    <location>
        <begin position="1067"/>
        <end position="1102"/>
    </location>
</feature>
<evidence type="ECO:0000313" key="2">
    <source>
        <dbReference type="EMBL" id="CAE6457126.1"/>
    </source>
</evidence>
<evidence type="ECO:0000313" key="3">
    <source>
        <dbReference type="Proteomes" id="UP000663853"/>
    </source>
</evidence>
<reference evidence="2" key="1">
    <citation type="submission" date="2021-01" db="EMBL/GenBank/DDBJ databases">
        <authorList>
            <person name="Kaushik A."/>
        </authorList>
    </citation>
    <scope>NUCLEOTIDE SEQUENCE</scope>
    <source>
        <strain evidence="2">AG6-10EEA</strain>
    </source>
</reference>
<dbReference type="Proteomes" id="UP000663853">
    <property type="component" value="Unassembled WGS sequence"/>
</dbReference>
<dbReference type="InterPro" id="IPR016024">
    <property type="entry name" value="ARM-type_fold"/>
</dbReference>
<accession>A0A8H3GJF5</accession>
<feature type="region of interest" description="Disordered" evidence="1">
    <location>
        <begin position="1055"/>
        <end position="1102"/>
    </location>
</feature>